<reference evidence="1 2" key="1">
    <citation type="submission" date="2017-02" db="EMBL/GenBank/DDBJ databases">
        <authorList>
            <person name="Peterson S.W."/>
        </authorList>
    </citation>
    <scope>NUCLEOTIDE SEQUENCE [LARGE SCALE GENOMIC DNA]</scope>
    <source>
        <strain evidence="1 2">DSM 25262</strain>
    </source>
</reference>
<gene>
    <name evidence="1" type="ORF">SAMN05660236_3856</name>
</gene>
<organism evidence="1 2">
    <name type="scientific">Ohtaekwangia koreensis</name>
    <dbReference type="NCBI Taxonomy" id="688867"/>
    <lineage>
        <taxon>Bacteria</taxon>
        <taxon>Pseudomonadati</taxon>
        <taxon>Bacteroidota</taxon>
        <taxon>Cytophagia</taxon>
        <taxon>Cytophagales</taxon>
        <taxon>Fulvivirgaceae</taxon>
        <taxon>Ohtaekwangia</taxon>
    </lineage>
</organism>
<sequence>MKSYFPDTLAIKFIGKYRAGSSGDNDAKLMKGVIMTAFTYLKQ</sequence>
<keyword evidence="2" id="KW-1185">Reference proteome</keyword>
<dbReference type="Proteomes" id="UP000190961">
    <property type="component" value="Unassembled WGS sequence"/>
</dbReference>
<accession>A0A1T5LT63</accession>
<dbReference type="AlphaFoldDB" id="A0A1T5LT63"/>
<protein>
    <submittedName>
        <fullName evidence="1">Uncharacterized protein</fullName>
    </submittedName>
</protein>
<name>A0A1T5LT63_9BACT</name>
<dbReference type="EMBL" id="FUZU01000002">
    <property type="protein sequence ID" value="SKC79015.1"/>
    <property type="molecule type" value="Genomic_DNA"/>
</dbReference>
<proteinExistence type="predicted"/>
<evidence type="ECO:0000313" key="1">
    <source>
        <dbReference type="EMBL" id="SKC79015.1"/>
    </source>
</evidence>
<evidence type="ECO:0000313" key="2">
    <source>
        <dbReference type="Proteomes" id="UP000190961"/>
    </source>
</evidence>